<reference evidence="4 5" key="1">
    <citation type="journal article" date="2015" name="Genome Announc.">
        <title>Expanding the biotechnology potential of lactobacilli through comparative genomics of 213 strains and associated genera.</title>
        <authorList>
            <person name="Sun Z."/>
            <person name="Harris H.M."/>
            <person name="McCann A."/>
            <person name="Guo C."/>
            <person name="Argimon S."/>
            <person name="Zhang W."/>
            <person name="Yang X."/>
            <person name="Jeffery I.B."/>
            <person name="Cooney J.C."/>
            <person name="Kagawa T.F."/>
            <person name="Liu W."/>
            <person name="Song Y."/>
            <person name="Salvetti E."/>
            <person name="Wrobel A."/>
            <person name="Rasinkangas P."/>
            <person name="Parkhill J."/>
            <person name="Rea M.C."/>
            <person name="O'Sullivan O."/>
            <person name="Ritari J."/>
            <person name="Douillard F.P."/>
            <person name="Paul Ross R."/>
            <person name="Yang R."/>
            <person name="Briner A.E."/>
            <person name="Felis G.E."/>
            <person name="de Vos W.M."/>
            <person name="Barrangou R."/>
            <person name="Klaenhammer T.R."/>
            <person name="Caufield P.W."/>
            <person name="Cui Y."/>
            <person name="Zhang H."/>
            <person name="O'Toole P.W."/>
        </authorList>
    </citation>
    <scope>NUCLEOTIDE SEQUENCE [LARGE SCALE GENOMIC DNA]</scope>
    <source>
        <strain evidence="4 5">DSM 20314</strain>
    </source>
</reference>
<proteinExistence type="predicted"/>
<dbReference type="SUPFAM" id="SSF53756">
    <property type="entry name" value="UDP-Glycosyltransferase/glycogen phosphorylase"/>
    <property type="match status" value="1"/>
</dbReference>
<evidence type="ECO:0000259" key="3">
    <source>
        <dbReference type="Pfam" id="PF00534"/>
    </source>
</evidence>
<dbReference type="PANTHER" id="PTHR12526">
    <property type="entry name" value="GLYCOSYLTRANSFERASE"/>
    <property type="match status" value="1"/>
</dbReference>
<dbReference type="InterPro" id="IPR001296">
    <property type="entry name" value="Glyco_trans_1"/>
</dbReference>
<comment type="caution">
    <text evidence="4">The sequence shown here is derived from an EMBL/GenBank/DDBJ whole genome shotgun (WGS) entry which is preliminary data.</text>
</comment>
<name>A0A837R754_LACPE</name>
<sequence>MYYFLNDNMQFSKSGIEQAEINRLNLFKKNQVAAKIVTRIFAMNLHDVLDGAQIADDDFVNLFDFFNGSTSVKRQAFNLADFEVPADAIKTRKDNQVQVVEHGKLIMIIYLRAGTEAISNVQYFDVNGRTLKMSWWDTRGFKCLEQLFDWDGKIAQEAYFGPDGLIHIEKIHLLNHAGQERVTWRVLNYHGQSHTFNGMNELTRFFYDELNQLTDEQNVFICDRTVECAWGLFNMKTPAKKALHLHNNHVSDANDILHSTLNNNYANALNNWQEWDAVISATPEQSKDVAARFGTAIPAFTIPVGYVTDATLAEQPVAFDQRQKHLVVHVARLAPEKQQNHSIEAFIEVHKQFPDAKLELWGYANGDIEKQLHAQVAAAHLEDVVLFKGYTTDVNAVYNRAQLGLLPSRAEGFSLMLLEAQAHGLPMVANDIKYGPSDIIQNHQSGELTTDGDVKQLTATIVDLLKDQDKLAKYSAQAYQNAKRYSEEAVFKKWQALLDYFAPAVTKAQ</sequence>
<evidence type="ECO:0000256" key="2">
    <source>
        <dbReference type="ARBA" id="ARBA00022679"/>
    </source>
</evidence>
<dbReference type="CDD" id="cd04949">
    <property type="entry name" value="GT4_GtfA-like"/>
    <property type="match status" value="1"/>
</dbReference>
<evidence type="ECO:0000256" key="1">
    <source>
        <dbReference type="ARBA" id="ARBA00022676"/>
    </source>
</evidence>
<dbReference type="Gene3D" id="3.40.50.2000">
    <property type="entry name" value="Glycogen Phosphorylase B"/>
    <property type="match status" value="3"/>
</dbReference>
<dbReference type="GeneID" id="49393574"/>
<evidence type="ECO:0000313" key="5">
    <source>
        <dbReference type="Proteomes" id="UP000051020"/>
    </source>
</evidence>
<dbReference type="EMBL" id="AZCU01000020">
    <property type="protein sequence ID" value="KRK22805.1"/>
    <property type="molecule type" value="Genomic_DNA"/>
</dbReference>
<keyword evidence="1" id="KW-0328">Glycosyltransferase</keyword>
<dbReference type="AlphaFoldDB" id="A0A837R754"/>
<organism evidence="4 5">
    <name type="scientific">Lactiplantibacillus pentosus DSM 20314</name>
    <dbReference type="NCBI Taxonomy" id="1423791"/>
    <lineage>
        <taxon>Bacteria</taxon>
        <taxon>Bacillati</taxon>
        <taxon>Bacillota</taxon>
        <taxon>Bacilli</taxon>
        <taxon>Lactobacillales</taxon>
        <taxon>Lactobacillaceae</taxon>
        <taxon>Lactiplantibacillus</taxon>
    </lineage>
</organism>
<dbReference type="Proteomes" id="UP000051020">
    <property type="component" value="Unassembled WGS sequence"/>
</dbReference>
<keyword evidence="2" id="KW-0808">Transferase</keyword>
<accession>A0A837R754</accession>
<dbReference type="PANTHER" id="PTHR12526:SF629">
    <property type="entry name" value="TEICHURONIC ACID BIOSYNTHESIS GLYCOSYLTRANSFERASE TUAH-RELATED"/>
    <property type="match status" value="1"/>
</dbReference>
<protein>
    <submittedName>
        <fullName evidence="4">Poly(Glycerol-phosphate) alpha-glucosyltransferas e</fullName>
    </submittedName>
</protein>
<evidence type="ECO:0000313" key="4">
    <source>
        <dbReference type="EMBL" id="KRK22805.1"/>
    </source>
</evidence>
<dbReference type="Pfam" id="PF00534">
    <property type="entry name" value="Glycos_transf_1"/>
    <property type="match status" value="1"/>
</dbReference>
<feature type="domain" description="Glycosyl transferase family 1" evidence="3">
    <location>
        <begin position="323"/>
        <end position="480"/>
    </location>
</feature>
<dbReference type="RefSeq" id="WP_050340219.1">
    <property type="nucleotide sequence ID" value="NZ_AZCU01000020.1"/>
</dbReference>
<dbReference type="GO" id="GO:0016757">
    <property type="term" value="F:glycosyltransferase activity"/>
    <property type="evidence" value="ECO:0007669"/>
    <property type="project" value="UniProtKB-KW"/>
</dbReference>
<gene>
    <name evidence="4" type="ORF">FD24_GL001673</name>
</gene>